<feature type="compositionally biased region" description="Low complexity" evidence="4">
    <location>
        <begin position="105"/>
        <end position="117"/>
    </location>
</feature>
<dbReference type="InterPro" id="IPR010678">
    <property type="entry name" value="UTP25"/>
</dbReference>
<feature type="region of interest" description="Disordered" evidence="4">
    <location>
        <begin position="149"/>
        <end position="222"/>
    </location>
</feature>
<comment type="similarity">
    <text evidence="2">Belongs to the UTP25 family.</text>
</comment>
<accession>A0A833XTP6</accession>
<evidence type="ECO:0000313" key="7">
    <source>
        <dbReference type="EMBL" id="KAF5471079.1"/>
    </source>
</evidence>
<dbReference type="PANTHER" id="PTHR12933">
    <property type="entry name" value="ORF PROTEIN-RELATED"/>
    <property type="match status" value="1"/>
</dbReference>
<evidence type="ECO:0000256" key="4">
    <source>
        <dbReference type="SAM" id="MobiDB-lite"/>
    </source>
</evidence>
<feature type="compositionally biased region" description="Basic and acidic residues" evidence="4">
    <location>
        <begin position="149"/>
        <end position="164"/>
    </location>
</feature>
<dbReference type="Pfam" id="PF06862">
    <property type="entry name" value="Utp25_C"/>
    <property type="match status" value="1"/>
</dbReference>
<feature type="compositionally biased region" description="Acidic residues" evidence="4">
    <location>
        <begin position="165"/>
        <end position="189"/>
    </location>
</feature>
<dbReference type="Gramene" id="Jr05_13660_p1">
    <property type="protein sequence ID" value="cds.Jr05_13660_p1"/>
    <property type="gene ID" value="Jr05_13660"/>
</dbReference>
<reference evidence="7" key="2">
    <citation type="submission" date="2020-03" db="EMBL/GenBank/DDBJ databases">
        <title>Walnut 2.0.</title>
        <authorList>
            <person name="Marrano A."/>
            <person name="Britton M."/>
            <person name="Zimin A.V."/>
            <person name="Zaini P.A."/>
            <person name="Workman R."/>
            <person name="Puiu D."/>
            <person name="Bianco L."/>
            <person name="Allen B.J."/>
            <person name="Troggio M."/>
            <person name="Leslie C.A."/>
            <person name="Timp W."/>
            <person name="Dendekar A."/>
            <person name="Salzberg S.L."/>
            <person name="Neale D.B."/>
        </authorList>
    </citation>
    <scope>NUCLEOTIDE SEQUENCE</scope>
    <source>
        <tissue evidence="7">Leaves</tissue>
    </source>
</reference>
<proteinExistence type="inferred from homology"/>
<dbReference type="Gene3D" id="3.40.50.300">
    <property type="entry name" value="P-loop containing nucleotide triphosphate hydrolases"/>
    <property type="match status" value="1"/>
</dbReference>
<evidence type="ECO:0000256" key="1">
    <source>
        <dbReference type="ARBA" id="ARBA00004604"/>
    </source>
</evidence>
<dbReference type="InterPro" id="IPR027417">
    <property type="entry name" value="P-loop_NTPase"/>
</dbReference>
<feature type="compositionally biased region" description="Acidic residues" evidence="4">
    <location>
        <begin position="447"/>
        <end position="457"/>
    </location>
</feature>
<feature type="domain" description="UTP25 C-terminal" evidence="5">
    <location>
        <begin position="636"/>
        <end position="813"/>
    </location>
</feature>
<feature type="compositionally biased region" description="Polar residues" evidence="4">
    <location>
        <begin position="461"/>
        <end position="476"/>
    </location>
</feature>
<dbReference type="Pfam" id="PF22916">
    <property type="entry name" value="UTP25_NTPase-like"/>
    <property type="match status" value="1"/>
</dbReference>
<feature type="domain" description="UTP25 NTP hydrolase-like" evidence="6">
    <location>
        <begin position="331"/>
        <end position="625"/>
    </location>
</feature>
<dbReference type="AlphaFoldDB" id="A0A833XTP6"/>
<evidence type="ECO:0000259" key="5">
    <source>
        <dbReference type="Pfam" id="PF06862"/>
    </source>
</evidence>
<dbReference type="EMBL" id="LIHL02000005">
    <property type="protein sequence ID" value="KAF5471079.1"/>
    <property type="molecule type" value="Genomic_DNA"/>
</dbReference>
<dbReference type="GO" id="GO:0006364">
    <property type="term" value="P:rRNA processing"/>
    <property type="evidence" value="ECO:0007669"/>
    <property type="project" value="InterPro"/>
</dbReference>
<keyword evidence="3" id="KW-0539">Nucleus</keyword>
<dbReference type="Proteomes" id="UP000619265">
    <property type="component" value="Unassembled WGS sequence"/>
</dbReference>
<organism evidence="7 8">
    <name type="scientific">Juglans regia</name>
    <name type="common">English walnut</name>
    <dbReference type="NCBI Taxonomy" id="51240"/>
    <lineage>
        <taxon>Eukaryota</taxon>
        <taxon>Viridiplantae</taxon>
        <taxon>Streptophyta</taxon>
        <taxon>Embryophyta</taxon>
        <taxon>Tracheophyta</taxon>
        <taxon>Spermatophyta</taxon>
        <taxon>Magnoliopsida</taxon>
        <taxon>eudicotyledons</taxon>
        <taxon>Gunneridae</taxon>
        <taxon>Pentapetalae</taxon>
        <taxon>rosids</taxon>
        <taxon>fabids</taxon>
        <taxon>Fagales</taxon>
        <taxon>Juglandaceae</taxon>
        <taxon>Juglans</taxon>
    </lineage>
</organism>
<comment type="caution">
    <text evidence="7">The sequence shown here is derived from an EMBL/GenBank/DDBJ whole genome shotgun (WGS) entry which is preliminary data.</text>
</comment>
<evidence type="ECO:0000313" key="8">
    <source>
        <dbReference type="Proteomes" id="UP000619265"/>
    </source>
</evidence>
<dbReference type="InterPro" id="IPR053939">
    <property type="entry name" value="UTP25_C"/>
</dbReference>
<evidence type="ECO:0000256" key="2">
    <source>
        <dbReference type="ARBA" id="ARBA00009223"/>
    </source>
</evidence>
<evidence type="ECO:0000256" key="3">
    <source>
        <dbReference type="ARBA" id="ARBA00023242"/>
    </source>
</evidence>
<name>A0A833XTP6_JUGRE</name>
<feature type="non-terminal residue" evidence="7">
    <location>
        <position position="1"/>
    </location>
</feature>
<gene>
    <name evidence="7" type="ORF">F2P56_011551</name>
</gene>
<dbReference type="PANTHER" id="PTHR12933:SF0">
    <property type="entry name" value="U3 SMALL NUCLEOLAR RNA-ASSOCIATED PROTEIN 25 HOMOLOG"/>
    <property type="match status" value="1"/>
</dbReference>
<comment type="subcellular location">
    <subcellularLocation>
        <location evidence="1">Nucleus</location>
        <location evidence="1">Nucleolus</location>
    </subcellularLocation>
</comment>
<evidence type="ECO:0008006" key="9">
    <source>
        <dbReference type="Google" id="ProtNLM"/>
    </source>
</evidence>
<dbReference type="GO" id="GO:0034511">
    <property type="term" value="F:U3 snoRNA binding"/>
    <property type="evidence" value="ECO:0007669"/>
    <property type="project" value="InterPro"/>
</dbReference>
<feature type="region of interest" description="Disordered" evidence="4">
    <location>
        <begin position="83"/>
        <end position="127"/>
    </location>
</feature>
<reference evidence="7" key="1">
    <citation type="submission" date="2015-10" db="EMBL/GenBank/DDBJ databases">
        <authorList>
            <person name="Martinez-Garcia P.J."/>
            <person name="Crepeau M.W."/>
            <person name="Puiu D."/>
            <person name="Gonzalez-Ibeas D."/>
            <person name="Whalen J."/>
            <person name="Stevens K."/>
            <person name="Paul R."/>
            <person name="Butterfield T."/>
            <person name="Britton M."/>
            <person name="Reagan R."/>
            <person name="Chakraborty S."/>
            <person name="Walawage S.L."/>
            <person name="Vasquez-Gross H.A."/>
            <person name="Cardeno C."/>
            <person name="Famula R."/>
            <person name="Pratt K."/>
            <person name="Kuruganti S."/>
            <person name="Aradhya M.K."/>
            <person name="Leslie C.A."/>
            <person name="Dandekar A.M."/>
            <person name="Salzberg S.L."/>
            <person name="Wegrzyn J.L."/>
            <person name="Langley C.H."/>
            <person name="Neale D.B."/>
        </authorList>
    </citation>
    <scope>NUCLEOTIDE SEQUENCE</scope>
    <source>
        <tissue evidence="7">Leaves</tissue>
    </source>
</reference>
<sequence>LEFNIITPSALSLSLLSLSNLRRCPLSLSLSLSLSRRNPSLLCLHHLRCSVVSISLSLRCLHHLRRLLQRLATGMKRPKALKKCEVSRHGIKKSRIKEQIPRSPSPSSSEEPSNEHSTGVASEEELIPREASMYDNLLMTLRSCSKSVDDVIKKRQRQEEGKSDTEDDDEEDESESFSVSEEEDSEEEGILQQNDMVDMGERNEDAETEDDPDASETDQEHDVEVDDLFSVEGSVCMSSFSSHLGCKLSEEEVENLSKRKWKYKWEEPADGMSNCKWIGTGDCFLKDVDRSSGYGLEHRLYEHWLDVSKTSGRNDFYSSKERLFFSLCNGYRDILHCNKKPFYLKGLEEDSSIMEAYIMHSLNHLFRTRDLVTKNDSKLAKDPSSAYNANLGGDSFRDHGFTRPKVLILLPLKHIALRFVQRLIKLTPLAHKANVEHMDRFLKEFGTQEDEDDEDKDELSLHTQGNSKAQKSSKPSDFQALFSGKRDDEDQFMFGIKFKRRRIKLYSDFYSSDIIVASPVRLVGKIWEAQKYKEKDVDYLSSIEVLIIDHADVIAMQNWSHVNTVVEQLNHIPSRRHGTDITRIRPWYLDRCARFYRQTIILGYYSNPDINALFNHHCTNYQGKVKLVCEYKGVLPKVLLQVRQIYERFDVDAIADADDARFEYFVKKVFPKIKDSVQGGVMLFISSYFEFIRIRNFLKSQDASFCLLGEYTEQSDISRARVWFFEGRRKIMLYTERAHFYFRYKIRGIRNLIMYSLPERKEFYPEIVNMLDGSHNMSCTVLFSRFDHFRLERIVGSAPATRMSTSEKSVFVFC</sequence>
<dbReference type="GO" id="GO:0005730">
    <property type="term" value="C:nucleolus"/>
    <property type="evidence" value="ECO:0007669"/>
    <property type="project" value="UniProtKB-SubCell"/>
</dbReference>
<feature type="region of interest" description="Disordered" evidence="4">
    <location>
        <begin position="447"/>
        <end position="480"/>
    </location>
</feature>
<dbReference type="InterPro" id="IPR053940">
    <property type="entry name" value="UTP25_NTPase-like"/>
</dbReference>
<evidence type="ECO:0000259" key="6">
    <source>
        <dbReference type="Pfam" id="PF22916"/>
    </source>
</evidence>
<feature type="compositionally biased region" description="Acidic residues" evidence="4">
    <location>
        <begin position="206"/>
        <end position="222"/>
    </location>
</feature>
<protein>
    <recommendedName>
        <fullName evidence="9">U3 small nucleolar RNA-associated protein 25</fullName>
    </recommendedName>
</protein>